<evidence type="ECO:0000313" key="6">
    <source>
        <dbReference type="EMBL" id="EEI90979.1"/>
    </source>
</evidence>
<dbReference type="CDD" id="cd06583">
    <property type="entry name" value="PGRP"/>
    <property type="match status" value="1"/>
</dbReference>
<protein>
    <recommendedName>
        <fullName evidence="2">N-acetylmuramoyl-L-alanine amidase</fullName>
        <ecNumber evidence="2">3.5.1.28</ecNumber>
    </recommendedName>
</protein>
<evidence type="ECO:0000313" key="7">
    <source>
        <dbReference type="Proteomes" id="UP000006241"/>
    </source>
</evidence>
<organism evidence="6 7">
    <name type="scientific">Sphingobacterium spiritivorum ATCC 33300</name>
    <dbReference type="NCBI Taxonomy" id="525372"/>
    <lineage>
        <taxon>Bacteria</taxon>
        <taxon>Pseudomonadati</taxon>
        <taxon>Bacteroidota</taxon>
        <taxon>Sphingobacteriia</taxon>
        <taxon>Sphingobacteriales</taxon>
        <taxon>Sphingobacteriaceae</taxon>
        <taxon>Sphingobacterium</taxon>
    </lineage>
</organism>
<accession>C2G1S0</accession>
<dbReference type="Proteomes" id="UP000006241">
    <property type="component" value="Unassembled WGS sequence"/>
</dbReference>
<dbReference type="Gene3D" id="3.40.80.10">
    <property type="entry name" value="Peptidoglycan recognition protein-like"/>
    <property type="match status" value="1"/>
</dbReference>
<keyword evidence="3" id="KW-0378">Hydrolase</keyword>
<evidence type="ECO:0000256" key="1">
    <source>
        <dbReference type="ARBA" id="ARBA00001561"/>
    </source>
</evidence>
<evidence type="ECO:0000256" key="3">
    <source>
        <dbReference type="ARBA" id="ARBA00022801"/>
    </source>
</evidence>
<dbReference type="GO" id="GO:0009253">
    <property type="term" value="P:peptidoglycan catabolic process"/>
    <property type="evidence" value="ECO:0007669"/>
    <property type="project" value="InterPro"/>
</dbReference>
<keyword evidence="4" id="KW-0961">Cell wall biogenesis/degradation</keyword>
<dbReference type="PROSITE" id="PS51257">
    <property type="entry name" value="PROKAR_LIPOPROTEIN"/>
    <property type="match status" value="1"/>
</dbReference>
<dbReference type="EMBL" id="ACHB01000079">
    <property type="protein sequence ID" value="EEI90979.1"/>
    <property type="molecule type" value="Genomic_DNA"/>
</dbReference>
<dbReference type="PANTHER" id="PTHR30417">
    <property type="entry name" value="N-ACETYLMURAMOYL-L-ALANINE AMIDASE AMID"/>
    <property type="match status" value="1"/>
</dbReference>
<dbReference type="GO" id="GO:0008745">
    <property type="term" value="F:N-acetylmuramoyl-L-alanine amidase activity"/>
    <property type="evidence" value="ECO:0007669"/>
    <property type="project" value="UniProtKB-EC"/>
</dbReference>
<name>C2G1S0_SPHSI</name>
<comment type="catalytic activity">
    <reaction evidence="1">
        <text>Hydrolyzes the link between N-acetylmuramoyl residues and L-amino acid residues in certain cell-wall glycopeptides.</text>
        <dbReference type="EC" id="3.5.1.28"/>
    </reaction>
</comment>
<evidence type="ECO:0000259" key="5">
    <source>
        <dbReference type="SMART" id="SM00644"/>
    </source>
</evidence>
<reference evidence="6 7" key="1">
    <citation type="submission" date="2009-01" db="EMBL/GenBank/DDBJ databases">
        <authorList>
            <person name="Qin X."/>
            <person name="Bachman B."/>
            <person name="Battles P."/>
            <person name="Bell A."/>
            <person name="Bess C."/>
            <person name="Bickham C."/>
            <person name="Chaboub L."/>
            <person name="Chen D."/>
            <person name="Coyle M."/>
            <person name="Deiros D.R."/>
            <person name="Dinh H."/>
            <person name="Forbes L."/>
            <person name="Fowler G."/>
            <person name="Francisco L."/>
            <person name="Fu Q."/>
            <person name="Gubbala S."/>
            <person name="Hale W."/>
            <person name="Han Y."/>
            <person name="Hemphill L."/>
            <person name="Highlander S.K."/>
            <person name="Hirani K."/>
            <person name="Hogues M."/>
            <person name="Jackson L."/>
            <person name="Jakkamsetti A."/>
            <person name="Javaid M."/>
            <person name="Jiang H."/>
            <person name="Korchina V."/>
            <person name="Kovar C."/>
            <person name="Lara F."/>
            <person name="Lee S."/>
            <person name="Mata R."/>
            <person name="Mathew T."/>
            <person name="Moen C."/>
            <person name="Morales K."/>
            <person name="Munidasa M."/>
            <person name="Nazareth L."/>
            <person name="Ngo R."/>
            <person name="Nguyen L."/>
            <person name="Okwuonu G."/>
            <person name="Ongeri F."/>
            <person name="Patil S."/>
            <person name="Petrosino J."/>
            <person name="Pham C."/>
            <person name="Pham P."/>
            <person name="Pu L.-L."/>
            <person name="Puazo M."/>
            <person name="Raj R."/>
            <person name="Reid J."/>
            <person name="Rouhana J."/>
            <person name="Saada N."/>
            <person name="Shang Y."/>
            <person name="Simmons D."/>
            <person name="Thornton R."/>
            <person name="Warren J."/>
            <person name="Weissenberger G."/>
            <person name="Zhang J."/>
            <person name="Zhang L."/>
            <person name="Zhou C."/>
            <person name="Zhu D."/>
            <person name="Muzny D."/>
            <person name="Worley K."/>
            <person name="Gibbs R."/>
        </authorList>
    </citation>
    <scope>NUCLEOTIDE SEQUENCE [LARGE SCALE GENOMIC DNA]</scope>
    <source>
        <strain evidence="6 7">ATCC 33300</strain>
    </source>
</reference>
<dbReference type="GO" id="GO:0071555">
    <property type="term" value="P:cell wall organization"/>
    <property type="evidence" value="ECO:0007669"/>
    <property type="project" value="UniProtKB-KW"/>
</dbReference>
<dbReference type="GO" id="GO:0019867">
    <property type="term" value="C:outer membrane"/>
    <property type="evidence" value="ECO:0007669"/>
    <property type="project" value="TreeGrafter"/>
</dbReference>
<dbReference type="GO" id="GO:0009254">
    <property type="term" value="P:peptidoglycan turnover"/>
    <property type="evidence" value="ECO:0007669"/>
    <property type="project" value="TreeGrafter"/>
</dbReference>
<dbReference type="AlphaFoldDB" id="C2G1S0"/>
<dbReference type="InterPro" id="IPR002502">
    <property type="entry name" value="Amidase_domain"/>
</dbReference>
<feature type="domain" description="N-acetylmuramoyl-L-alanine amidase" evidence="5">
    <location>
        <begin position="86"/>
        <end position="217"/>
    </location>
</feature>
<dbReference type="EC" id="3.5.1.28" evidence="2"/>
<gene>
    <name evidence="6" type="ORF">HMPREF0765_3526</name>
</gene>
<dbReference type="InterPro" id="IPR036505">
    <property type="entry name" value="Amidase/PGRP_sf"/>
</dbReference>
<sequence>MKAGIQAVFGVLVVVIGFSACKTNQYARTNKQYHNQVKEIASTLTAELPQPSGAKETADSAIPEVKAVDKVADLQQKGMRKDLDWVGAIHFDIRKPNYVIIHHTAQDSLKQTLRTFTLEHTKVSAHYLIGKKGEVYQLLNDYLRGWHAGASKWGSVTDMNSVSLGIELDNNGREPFSDVQINALLTLLDTLKTNYDIPTANFIGHGDIAPTRKNDPSIFFPWKKLAERGFGLWYDERTLMTPPEYFNPVDALKIIGYDTRNLSAAIVAFKRKFIVNDLRPELTLYDKSVLYNLYLKY</sequence>
<dbReference type="SUPFAM" id="SSF55846">
    <property type="entry name" value="N-acetylmuramoyl-L-alanine amidase-like"/>
    <property type="match status" value="1"/>
</dbReference>
<dbReference type="RefSeq" id="WP_003009758.1">
    <property type="nucleotide sequence ID" value="NZ_GG668632.1"/>
</dbReference>
<dbReference type="HOGENOM" id="CLU_049290_0_0_10"/>
<dbReference type="SMART" id="SM00644">
    <property type="entry name" value="Ami_2"/>
    <property type="match status" value="1"/>
</dbReference>
<comment type="caution">
    <text evidence="6">The sequence shown here is derived from an EMBL/GenBank/DDBJ whole genome shotgun (WGS) entry which is preliminary data.</text>
</comment>
<evidence type="ECO:0000256" key="2">
    <source>
        <dbReference type="ARBA" id="ARBA00011901"/>
    </source>
</evidence>
<proteinExistence type="predicted"/>
<dbReference type="InterPro" id="IPR051206">
    <property type="entry name" value="NAMLAA_amidase_2"/>
</dbReference>
<evidence type="ECO:0000256" key="4">
    <source>
        <dbReference type="ARBA" id="ARBA00023316"/>
    </source>
</evidence>
<dbReference type="Pfam" id="PF01510">
    <property type="entry name" value="Amidase_2"/>
    <property type="match status" value="1"/>
</dbReference>
<dbReference type="PANTHER" id="PTHR30417:SF1">
    <property type="entry name" value="N-ACETYLMURAMOYL-L-ALANINE AMIDASE AMID"/>
    <property type="match status" value="1"/>
</dbReference>